<dbReference type="OrthoDB" id="1927925at2759"/>
<dbReference type="OMA" id="TQEPWRA"/>
<sequence length="242" mass="26900">MKVARKVVFLFRDSEGFASAISDALHPDPHSSLRPLEESLELSLESYGIKDQKASAKIHHYVDPQGNYQVSLFLMQNYEPPVLACAVAEILSQISGEESSSMPTLIVPFVLASSKLKWESKTLTKNESKVSVYGIQIGPDTDITQAMATRTQKVPSSLQIHHEPLACLLQLVRVLKFPTFVLIGQRGRHLSDKAIGEELEIISELGEILASSSCLCFSRDKIVWQPTNTSKESEEPWRSLYG</sequence>
<keyword evidence="3" id="KW-1185">Reference proteome</keyword>
<protein>
    <recommendedName>
        <fullName evidence="1">DUF7894 domain-containing protein</fullName>
    </recommendedName>
</protein>
<evidence type="ECO:0000259" key="1">
    <source>
        <dbReference type="Pfam" id="PF25428"/>
    </source>
</evidence>
<dbReference type="AlphaFoldDB" id="A0A7N2LII1"/>
<evidence type="ECO:0000313" key="3">
    <source>
        <dbReference type="Proteomes" id="UP000594261"/>
    </source>
</evidence>
<dbReference type="EnsemblPlants" id="QL04p066931:mrna">
    <property type="protein sequence ID" value="QL04p066931:mrna"/>
    <property type="gene ID" value="QL04p066931"/>
</dbReference>
<reference evidence="2" key="2">
    <citation type="submission" date="2021-01" db="UniProtKB">
        <authorList>
            <consortium name="EnsemblPlants"/>
        </authorList>
    </citation>
    <scope>IDENTIFICATION</scope>
</reference>
<proteinExistence type="predicted"/>
<accession>A0A7N2LII1</accession>
<dbReference type="InterPro" id="IPR057216">
    <property type="entry name" value="DUF7894"/>
</dbReference>
<organism evidence="2 3">
    <name type="scientific">Quercus lobata</name>
    <name type="common">Valley oak</name>
    <dbReference type="NCBI Taxonomy" id="97700"/>
    <lineage>
        <taxon>Eukaryota</taxon>
        <taxon>Viridiplantae</taxon>
        <taxon>Streptophyta</taxon>
        <taxon>Embryophyta</taxon>
        <taxon>Tracheophyta</taxon>
        <taxon>Spermatophyta</taxon>
        <taxon>Magnoliopsida</taxon>
        <taxon>eudicotyledons</taxon>
        <taxon>Gunneridae</taxon>
        <taxon>Pentapetalae</taxon>
        <taxon>rosids</taxon>
        <taxon>fabids</taxon>
        <taxon>Fagales</taxon>
        <taxon>Fagaceae</taxon>
        <taxon>Quercus</taxon>
    </lineage>
</organism>
<dbReference type="KEGG" id="qlo:115983606"/>
<dbReference type="Gramene" id="QL04p066931:mrna">
    <property type="protein sequence ID" value="QL04p066931:mrna"/>
    <property type="gene ID" value="QL04p066931"/>
</dbReference>
<dbReference type="Pfam" id="PF25428">
    <property type="entry name" value="DUF7894"/>
    <property type="match status" value="1"/>
</dbReference>
<dbReference type="RefSeq" id="XP_030962183.1">
    <property type="nucleotide sequence ID" value="XM_031106323.1"/>
</dbReference>
<dbReference type="GeneID" id="115983606"/>
<dbReference type="PANTHER" id="PTHR37221">
    <property type="entry name" value="OS02G0582400 PROTEIN"/>
    <property type="match status" value="1"/>
</dbReference>
<dbReference type="EMBL" id="LRBV02000004">
    <property type="status" value="NOT_ANNOTATED_CDS"/>
    <property type="molecule type" value="Genomic_DNA"/>
</dbReference>
<evidence type="ECO:0000313" key="2">
    <source>
        <dbReference type="EnsemblPlants" id="QL04p066931:mrna"/>
    </source>
</evidence>
<gene>
    <name evidence="2" type="primary">LOC115983606</name>
</gene>
<feature type="domain" description="DUF7894" evidence="1">
    <location>
        <begin position="1"/>
        <end position="242"/>
    </location>
</feature>
<dbReference type="InParanoid" id="A0A7N2LII1"/>
<dbReference type="Proteomes" id="UP000594261">
    <property type="component" value="Chromosome 4"/>
</dbReference>
<dbReference type="PANTHER" id="PTHR37221:SF1">
    <property type="entry name" value="OS02G0582400 PROTEIN"/>
    <property type="match status" value="1"/>
</dbReference>
<reference evidence="2 3" key="1">
    <citation type="journal article" date="2016" name="G3 (Bethesda)">
        <title>First Draft Assembly and Annotation of the Genome of a California Endemic Oak Quercus lobata Nee (Fagaceae).</title>
        <authorList>
            <person name="Sork V.L."/>
            <person name="Fitz-Gibbon S.T."/>
            <person name="Puiu D."/>
            <person name="Crepeau M."/>
            <person name="Gugger P.F."/>
            <person name="Sherman R."/>
            <person name="Stevens K."/>
            <person name="Langley C.H."/>
            <person name="Pellegrini M."/>
            <person name="Salzberg S.L."/>
        </authorList>
    </citation>
    <scope>NUCLEOTIDE SEQUENCE [LARGE SCALE GENOMIC DNA]</scope>
    <source>
        <strain evidence="2 3">cv. SW786</strain>
    </source>
</reference>
<dbReference type="FunCoup" id="A0A7N2LII1">
    <property type="interactions" value="511"/>
</dbReference>
<name>A0A7N2LII1_QUELO</name>